<gene>
    <name evidence="1" type="ORF">PFICI_13182</name>
</gene>
<proteinExistence type="predicted"/>
<organism evidence="1 2">
    <name type="scientific">Pestalotiopsis fici (strain W106-1 / CGMCC3.15140)</name>
    <dbReference type="NCBI Taxonomy" id="1229662"/>
    <lineage>
        <taxon>Eukaryota</taxon>
        <taxon>Fungi</taxon>
        <taxon>Dikarya</taxon>
        <taxon>Ascomycota</taxon>
        <taxon>Pezizomycotina</taxon>
        <taxon>Sordariomycetes</taxon>
        <taxon>Xylariomycetidae</taxon>
        <taxon>Amphisphaeriales</taxon>
        <taxon>Sporocadaceae</taxon>
        <taxon>Pestalotiopsis</taxon>
    </lineage>
</organism>
<dbReference type="Proteomes" id="UP000030651">
    <property type="component" value="Unassembled WGS sequence"/>
</dbReference>
<evidence type="ECO:0000313" key="2">
    <source>
        <dbReference type="Proteomes" id="UP000030651"/>
    </source>
</evidence>
<reference evidence="2" key="1">
    <citation type="journal article" date="2015" name="BMC Genomics">
        <title>Genomic and transcriptomic analysis of the endophytic fungus Pestalotiopsis fici reveals its lifestyle and high potential for synthesis of natural products.</title>
        <authorList>
            <person name="Wang X."/>
            <person name="Zhang X."/>
            <person name="Liu L."/>
            <person name="Xiang M."/>
            <person name="Wang W."/>
            <person name="Sun X."/>
            <person name="Che Y."/>
            <person name="Guo L."/>
            <person name="Liu G."/>
            <person name="Guo L."/>
            <person name="Wang C."/>
            <person name="Yin W.B."/>
            <person name="Stadler M."/>
            <person name="Zhang X."/>
            <person name="Liu X."/>
        </authorList>
    </citation>
    <scope>NUCLEOTIDE SEQUENCE [LARGE SCALE GENOMIC DNA]</scope>
    <source>
        <strain evidence="2">W106-1 / CGMCC3.15140</strain>
    </source>
</reference>
<dbReference type="RefSeq" id="XP_007839954.1">
    <property type="nucleotide sequence ID" value="XM_007841763.1"/>
</dbReference>
<protein>
    <submittedName>
        <fullName evidence="1">Uncharacterized protein</fullName>
    </submittedName>
</protein>
<dbReference type="HOGENOM" id="CLU_1210195_0_0_1"/>
<dbReference type="GeneID" id="19278195"/>
<evidence type="ECO:0000313" key="1">
    <source>
        <dbReference type="EMBL" id="ETS74698.1"/>
    </source>
</evidence>
<accession>W3WLF5</accession>
<name>W3WLF5_PESFW</name>
<dbReference type="InParanoid" id="W3WLF5"/>
<sequence>MTGAIIASRIAFPEWPQVPQGTVRTNTGNPRLYRLNLQVNTAEDIREYRNLANQILDAVAGHLTLPNLMIENIRQNCIEIYDMTRPPSKNPVYRRWQEYGAAPTLHDAVGMYSIGLGRFHPRFKEALRQHGQLWLIWSGGMRPILGPRHGNIRAHDAAIRPTGQIDPVIPYKPPHRDSRIAMQEAYGDRFGHLYNDNPAIHRQLERIDEVVEASQARGQLIPAVRYQKN</sequence>
<keyword evidence="2" id="KW-1185">Reference proteome</keyword>
<dbReference type="EMBL" id="KI912119">
    <property type="protein sequence ID" value="ETS74698.1"/>
    <property type="molecule type" value="Genomic_DNA"/>
</dbReference>
<dbReference type="AlphaFoldDB" id="W3WLF5"/>
<dbReference type="KEGG" id="pfy:PFICI_13182"/>